<protein>
    <submittedName>
        <fullName evidence="3">Acetyl esterase/lipase</fullName>
    </submittedName>
</protein>
<dbReference type="PANTHER" id="PTHR48081">
    <property type="entry name" value="AB HYDROLASE SUPERFAMILY PROTEIN C4A8.06C"/>
    <property type="match status" value="1"/>
</dbReference>
<evidence type="ECO:0000256" key="1">
    <source>
        <dbReference type="ARBA" id="ARBA00022801"/>
    </source>
</evidence>
<keyword evidence="1" id="KW-0378">Hydrolase</keyword>
<dbReference type="InterPro" id="IPR013094">
    <property type="entry name" value="AB_hydrolase_3"/>
</dbReference>
<evidence type="ECO:0000259" key="2">
    <source>
        <dbReference type="Pfam" id="PF07859"/>
    </source>
</evidence>
<dbReference type="EMBL" id="JAUSUT010000001">
    <property type="protein sequence ID" value="MDQ0381406.1"/>
    <property type="molecule type" value="Genomic_DNA"/>
</dbReference>
<proteinExistence type="predicted"/>
<dbReference type="Gene3D" id="3.40.50.1820">
    <property type="entry name" value="alpha/beta hydrolase"/>
    <property type="match status" value="1"/>
</dbReference>
<accession>A0ABU0F1E7</accession>
<name>A0ABU0F1E7_9PSEU</name>
<dbReference type="SUPFAM" id="SSF53474">
    <property type="entry name" value="alpha/beta-Hydrolases"/>
    <property type="match status" value="1"/>
</dbReference>
<evidence type="ECO:0000313" key="4">
    <source>
        <dbReference type="Proteomes" id="UP001229651"/>
    </source>
</evidence>
<dbReference type="Pfam" id="PF07859">
    <property type="entry name" value="Abhydrolase_3"/>
    <property type="match status" value="1"/>
</dbReference>
<gene>
    <name evidence="3" type="ORF">FB470_005400</name>
</gene>
<dbReference type="InterPro" id="IPR050300">
    <property type="entry name" value="GDXG_lipolytic_enzyme"/>
</dbReference>
<comment type="caution">
    <text evidence="3">The sequence shown here is derived from an EMBL/GenBank/DDBJ whole genome shotgun (WGS) entry which is preliminary data.</text>
</comment>
<dbReference type="RefSeq" id="WP_306996051.1">
    <property type="nucleotide sequence ID" value="NZ_JAUSUT010000001.1"/>
</dbReference>
<sequence length="321" mass="34492">MSQYRMDEELGPSIAALPRVDRTDVAGARRAVASRYVGQGSVEGVAVDDCSCTGADGHVVELRVYRPCRRTNSGAVYHVHGGGFILGDLDMSHHRNAEIARETGAVVVAVNYRLAPEWPFPTPLEDVYSGLLWLHEHAGELAIDPSLVVLHGVSAGGALAAATALLARDRNGPPIHFQFLKSPALDDRLRTASSRRFTDTPALNRRDAEIGWSAYLCGATGTVSPYAAPARASDLTNLPPAYVSVAEFDPLRDEGIDYARSLLAAGVPVELHLFPGTYHGSGAVREAAVSRRELSEEVTVLRKALERPATARDDEGNRAHV</sequence>
<evidence type="ECO:0000313" key="3">
    <source>
        <dbReference type="EMBL" id="MDQ0381406.1"/>
    </source>
</evidence>
<dbReference type="PANTHER" id="PTHR48081:SF8">
    <property type="entry name" value="ALPHA_BETA HYDROLASE FOLD-3 DOMAIN-CONTAINING PROTEIN-RELATED"/>
    <property type="match status" value="1"/>
</dbReference>
<dbReference type="InterPro" id="IPR029058">
    <property type="entry name" value="AB_hydrolase_fold"/>
</dbReference>
<feature type="domain" description="Alpha/beta hydrolase fold-3" evidence="2">
    <location>
        <begin position="77"/>
        <end position="280"/>
    </location>
</feature>
<keyword evidence="4" id="KW-1185">Reference proteome</keyword>
<organism evidence="3 4">
    <name type="scientific">Amycolatopsis thermophila</name>
    <dbReference type="NCBI Taxonomy" id="206084"/>
    <lineage>
        <taxon>Bacteria</taxon>
        <taxon>Bacillati</taxon>
        <taxon>Actinomycetota</taxon>
        <taxon>Actinomycetes</taxon>
        <taxon>Pseudonocardiales</taxon>
        <taxon>Pseudonocardiaceae</taxon>
        <taxon>Amycolatopsis</taxon>
    </lineage>
</organism>
<dbReference type="Proteomes" id="UP001229651">
    <property type="component" value="Unassembled WGS sequence"/>
</dbReference>
<reference evidence="3 4" key="1">
    <citation type="submission" date="2023-07" db="EMBL/GenBank/DDBJ databases">
        <title>Sequencing the genomes of 1000 actinobacteria strains.</title>
        <authorList>
            <person name="Klenk H.-P."/>
        </authorList>
    </citation>
    <scope>NUCLEOTIDE SEQUENCE [LARGE SCALE GENOMIC DNA]</scope>
    <source>
        <strain evidence="3 4">DSM 45805</strain>
    </source>
</reference>